<evidence type="ECO:0000313" key="10">
    <source>
        <dbReference type="Proteomes" id="UP000235371"/>
    </source>
</evidence>
<comment type="similarity">
    <text evidence="2">Belongs to the eukaryotic RPC9 RNA polymerase subunit family.</text>
</comment>
<keyword evidence="6" id="KW-0539">Nucleus</keyword>
<protein>
    <recommendedName>
        <fullName evidence="3">DNA-directed RNA polymerase III subunit RPC9</fullName>
    </recommendedName>
</protein>
<dbReference type="GO" id="GO:0006384">
    <property type="term" value="P:transcription initiation at RNA polymerase III promoter"/>
    <property type="evidence" value="ECO:0007669"/>
    <property type="project" value="InterPro"/>
</dbReference>
<evidence type="ECO:0000256" key="1">
    <source>
        <dbReference type="ARBA" id="ARBA00004123"/>
    </source>
</evidence>
<feature type="region of interest" description="Disordered" evidence="7">
    <location>
        <begin position="133"/>
        <end position="164"/>
    </location>
</feature>
<accession>A0A2J6TFS1</accession>
<name>A0A2J6TFS1_9HELO</name>
<dbReference type="Gene3D" id="1.20.1250.40">
    <property type="match status" value="1"/>
</dbReference>
<dbReference type="FunCoup" id="A0A2J6TFS1">
    <property type="interactions" value="186"/>
</dbReference>
<dbReference type="RefSeq" id="XP_024738771.1">
    <property type="nucleotide sequence ID" value="XM_024874478.1"/>
</dbReference>
<comment type="subcellular location">
    <subcellularLocation>
        <location evidence="1">Nucleus</location>
    </subcellularLocation>
</comment>
<dbReference type="InParanoid" id="A0A2J6TFS1"/>
<dbReference type="GO" id="GO:0000166">
    <property type="term" value="F:nucleotide binding"/>
    <property type="evidence" value="ECO:0007669"/>
    <property type="project" value="InterPro"/>
</dbReference>
<dbReference type="InterPro" id="IPR038846">
    <property type="entry name" value="RPC9"/>
</dbReference>
<evidence type="ECO:0000256" key="3">
    <source>
        <dbReference type="ARBA" id="ARBA00016672"/>
    </source>
</evidence>
<proteinExistence type="inferred from homology"/>
<dbReference type="InterPro" id="IPR005574">
    <property type="entry name" value="Rpb4/RPC9"/>
</dbReference>
<evidence type="ECO:0000256" key="6">
    <source>
        <dbReference type="ARBA" id="ARBA00023242"/>
    </source>
</evidence>
<dbReference type="SMART" id="SM00657">
    <property type="entry name" value="RPOL4c"/>
    <property type="match status" value="1"/>
</dbReference>
<dbReference type="PANTHER" id="PTHR15561">
    <property type="entry name" value="CALCITONIN GENE-RELATED PEPTIDE-RECEPTOR COMPONENT PROTEIN"/>
    <property type="match status" value="1"/>
</dbReference>
<feature type="domain" description="RNA polymerase Rpb4/RPC9 core" evidence="8">
    <location>
        <begin position="1"/>
        <end position="132"/>
    </location>
</feature>
<dbReference type="PANTHER" id="PTHR15561:SF0">
    <property type="entry name" value="DNA-DIRECTED RNA POLYMERASE III SUBUNIT RPC9"/>
    <property type="match status" value="1"/>
</dbReference>
<dbReference type="Proteomes" id="UP000235371">
    <property type="component" value="Unassembled WGS sequence"/>
</dbReference>
<dbReference type="Pfam" id="PF03874">
    <property type="entry name" value="RNA_pol_Rpb4"/>
    <property type="match status" value="1"/>
</dbReference>
<dbReference type="STRING" id="1095630.A0A2J6TFS1"/>
<dbReference type="SUPFAM" id="SSF47819">
    <property type="entry name" value="HRDC-like"/>
    <property type="match status" value="1"/>
</dbReference>
<evidence type="ECO:0000256" key="4">
    <source>
        <dbReference type="ARBA" id="ARBA00022478"/>
    </source>
</evidence>
<dbReference type="GeneID" id="36582558"/>
<dbReference type="InterPro" id="IPR006590">
    <property type="entry name" value="RNA_pol_Rpb4/RPC9_core"/>
</dbReference>
<dbReference type="AlphaFoldDB" id="A0A2J6TFS1"/>
<evidence type="ECO:0000256" key="7">
    <source>
        <dbReference type="SAM" id="MobiDB-lite"/>
    </source>
</evidence>
<reference evidence="9 10" key="1">
    <citation type="submission" date="2016-04" db="EMBL/GenBank/DDBJ databases">
        <title>A degradative enzymes factory behind the ericoid mycorrhizal symbiosis.</title>
        <authorList>
            <consortium name="DOE Joint Genome Institute"/>
            <person name="Martino E."/>
            <person name="Morin E."/>
            <person name="Grelet G."/>
            <person name="Kuo A."/>
            <person name="Kohler A."/>
            <person name="Daghino S."/>
            <person name="Barry K."/>
            <person name="Choi C."/>
            <person name="Cichocki N."/>
            <person name="Clum A."/>
            <person name="Copeland A."/>
            <person name="Hainaut M."/>
            <person name="Haridas S."/>
            <person name="Labutti K."/>
            <person name="Lindquist E."/>
            <person name="Lipzen A."/>
            <person name="Khouja H.-R."/>
            <person name="Murat C."/>
            <person name="Ohm R."/>
            <person name="Olson A."/>
            <person name="Spatafora J."/>
            <person name="Veneault-Fourrey C."/>
            <person name="Henrissat B."/>
            <person name="Grigoriev I."/>
            <person name="Martin F."/>
            <person name="Perotto S."/>
        </authorList>
    </citation>
    <scope>NUCLEOTIDE SEQUENCE [LARGE SCALE GENOMIC DNA]</scope>
    <source>
        <strain evidence="9 10">E</strain>
    </source>
</reference>
<keyword evidence="10" id="KW-1185">Reference proteome</keyword>
<organism evidence="9 10">
    <name type="scientific">Hyaloscypha bicolor E</name>
    <dbReference type="NCBI Taxonomy" id="1095630"/>
    <lineage>
        <taxon>Eukaryota</taxon>
        <taxon>Fungi</taxon>
        <taxon>Dikarya</taxon>
        <taxon>Ascomycota</taxon>
        <taxon>Pezizomycotina</taxon>
        <taxon>Leotiomycetes</taxon>
        <taxon>Helotiales</taxon>
        <taxon>Hyaloscyphaceae</taxon>
        <taxon>Hyaloscypha</taxon>
        <taxon>Hyaloscypha bicolor</taxon>
    </lineage>
</organism>
<dbReference type="OrthoDB" id="1746530at2759"/>
<evidence type="ECO:0000256" key="2">
    <source>
        <dbReference type="ARBA" id="ARBA00006898"/>
    </source>
</evidence>
<evidence type="ECO:0000259" key="8">
    <source>
        <dbReference type="SMART" id="SM00657"/>
    </source>
</evidence>
<evidence type="ECO:0000313" key="9">
    <source>
        <dbReference type="EMBL" id="PMD61867.1"/>
    </source>
</evidence>
<sequence>MKILEAQSATLTNYEVYTHLTEQRARYAKKEMQGRRPGNLETVVKELLDYFHEAPSPLGSKPFPYNEHTIRTLFERLRPYDFTKAEFLMILNLRPTKPENLNTIVEEMEGRFPGEELQLEICEIITEVLGKPDGEAERHAMSENAIEARKEVERQGGENTEMEE</sequence>
<dbReference type="GO" id="GO:0005666">
    <property type="term" value="C:RNA polymerase III complex"/>
    <property type="evidence" value="ECO:0007669"/>
    <property type="project" value="InterPro"/>
</dbReference>
<dbReference type="EMBL" id="KZ613785">
    <property type="protein sequence ID" value="PMD61867.1"/>
    <property type="molecule type" value="Genomic_DNA"/>
</dbReference>
<gene>
    <name evidence="9" type="ORF">K444DRAFT_525772</name>
</gene>
<feature type="compositionally biased region" description="Basic and acidic residues" evidence="7">
    <location>
        <begin position="133"/>
        <end position="156"/>
    </location>
</feature>
<dbReference type="InterPro" id="IPR038324">
    <property type="entry name" value="Rpb4/RPC9_sf"/>
</dbReference>
<keyword evidence="5" id="KW-0804">Transcription</keyword>
<evidence type="ECO:0000256" key="5">
    <source>
        <dbReference type="ARBA" id="ARBA00023163"/>
    </source>
</evidence>
<dbReference type="InterPro" id="IPR010997">
    <property type="entry name" value="HRDC-like_sf"/>
</dbReference>
<keyword evidence="4" id="KW-0240">DNA-directed RNA polymerase</keyword>